<dbReference type="Proteomes" id="UP001321760">
    <property type="component" value="Unassembled WGS sequence"/>
</dbReference>
<feature type="domain" description="Fe2OG dioxygenase" evidence="1">
    <location>
        <begin position="106"/>
        <end position="242"/>
    </location>
</feature>
<organism evidence="2 3">
    <name type="scientific">Podospora aff. communis PSN243</name>
    <dbReference type="NCBI Taxonomy" id="3040156"/>
    <lineage>
        <taxon>Eukaryota</taxon>
        <taxon>Fungi</taxon>
        <taxon>Dikarya</taxon>
        <taxon>Ascomycota</taxon>
        <taxon>Pezizomycotina</taxon>
        <taxon>Sordariomycetes</taxon>
        <taxon>Sordariomycetidae</taxon>
        <taxon>Sordariales</taxon>
        <taxon>Podosporaceae</taxon>
        <taxon>Podospora</taxon>
    </lineage>
</organism>
<dbReference type="GO" id="GO:0016491">
    <property type="term" value="F:oxidoreductase activity"/>
    <property type="evidence" value="ECO:0007669"/>
    <property type="project" value="TreeGrafter"/>
</dbReference>
<dbReference type="Pfam" id="PF13532">
    <property type="entry name" value="2OG-FeII_Oxy_2"/>
    <property type="match status" value="1"/>
</dbReference>
<comment type="caution">
    <text evidence="2">The sequence shown here is derived from an EMBL/GenBank/DDBJ whole genome shotgun (WGS) entry which is preliminary data.</text>
</comment>
<reference evidence="2" key="1">
    <citation type="journal article" date="2023" name="Mol. Phylogenet. Evol.">
        <title>Genome-scale phylogeny and comparative genomics of the fungal order Sordariales.</title>
        <authorList>
            <person name="Hensen N."/>
            <person name="Bonometti L."/>
            <person name="Westerberg I."/>
            <person name="Brannstrom I.O."/>
            <person name="Guillou S."/>
            <person name="Cros-Aarteil S."/>
            <person name="Calhoun S."/>
            <person name="Haridas S."/>
            <person name="Kuo A."/>
            <person name="Mondo S."/>
            <person name="Pangilinan J."/>
            <person name="Riley R."/>
            <person name="LaButti K."/>
            <person name="Andreopoulos B."/>
            <person name="Lipzen A."/>
            <person name="Chen C."/>
            <person name="Yan M."/>
            <person name="Daum C."/>
            <person name="Ng V."/>
            <person name="Clum A."/>
            <person name="Steindorff A."/>
            <person name="Ohm R.A."/>
            <person name="Martin F."/>
            <person name="Silar P."/>
            <person name="Natvig D.O."/>
            <person name="Lalanne C."/>
            <person name="Gautier V."/>
            <person name="Ament-Velasquez S.L."/>
            <person name="Kruys A."/>
            <person name="Hutchinson M.I."/>
            <person name="Powell A.J."/>
            <person name="Barry K."/>
            <person name="Miller A.N."/>
            <person name="Grigoriev I.V."/>
            <person name="Debuchy R."/>
            <person name="Gladieux P."/>
            <person name="Hiltunen Thoren M."/>
            <person name="Johannesson H."/>
        </authorList>
    </citation>
    <scope>NUCLEOTIDE SEQUENCE</scope>
    <source>
        <strain evidence="2">PSN243</strain>
    </source>
</reference>
<dbReference type="GO" id="GO:0070988">
    <property type="term" value="P:demethylation"/>
    <property type="evidence" value="ECO:0007669"/>
    <property type="project" value="InterPro"/>
</dbReference>
<keyword evidence="3" id="KW-1185">Reference proteome</keyword>
<gene>
    <name evidence="2" type="ORF">QBC34DRAFT_356048</name>
</gene>
<dbReference type="EMBL" id="MU865954">
    <property type="protein sequence ID" value="KAK4446802.1"/>
    <property type="molecule type" value="Genomic_DNA"/>
</dbReference>
<dbReference type="GO" id="GO:0032451">
    <property type="term" value="F:demethylase activity"/>
    <property type="evidence" value="ECO:0007669"/>
    <property type="project" value="TreeGrafter"/>
</dbReference>
<dbReference type="PANTHER" id="PTHR12463:SF1">
    <property type="entry name" value="2-OXOGLUTARATE AND FE-DEPENDENT OXYGENASE FAMILY PROTEIN"/>
    <property type="match status" value="1"/>
</dbReference>
<dbReference type="InterPro" id="IPR005123">
    <property type="entry name" value="Oxoglu/Fe-dep_dioxygenase_dom"/>
</dbReference>
<dbReference type="PROSITE" id="PS51471">
    <property type="entry name" value="FE2OG_OXY"/>
    <property type="match status" value="1"/>
</dbReference>
<protein>
    <recommendedName>
        <fullName evidence="1">Fe2OG dioxygenase domain-containing protein</fullName>
    </recommendedName>
</protein>
<dbReference type="InterPro" id="IPR027450">
    <property type="entry name" value="AlkB-like"/>
</dbReference>
<evidence type="ECO:0000313" key="3">
    <source>
        <dbReference type="Proteomes" id="UP001321760"/>
    </source>
</evidence>
<evidence type="ECO:0000259" key="1">
    <source>
        <dbReference type="PROSITE" id="PS51471"/>
    </source>
</evidence>
<dbReference type="PANTHER" id="PTHR12463">
    <property type="entry name" value="OXYGENASE-RELATED"/>
    <property type="match status" value="1"/>
</dbReference>
<sequence>MTTTLPSPPPPTIDPSKPNIQTWPSLGLTLITNFITPAEESTLISAFHTSSGHPPQASAKKRLSQHFGHHFDYTTFGASSSVYTPVPAHIAALLPRLPLREGVDVAPDQFTLQYYPPGAGIPPHVDTHSMFGEALYSLSFGSGVPMVFRKAGRNEARKMRLPKRSLGGSTVSEVGKGVVDGDDEEEAREEWELMLPARSLLVMTGPSRYGWTHGIKGRKTDVVGGEQVVRGGRYSITMRSVRRGEEIGCACAYPGVCDARIREEEERKGEL</sequence>
<dbReference type="SUPFAM" id="SSF51197">
    <property type="entry name" value="Clavaminate synthase-like"/>
    <property type="match status" value="1"/>
</dbReference>
<evidence type="ECO:0000313" key="2">
    <source>
        <dbReference type="EMBL" id="KAK4446802.1"/>
    </source>
</evidence>
<reference evidence="2" key="2">
    <citation type="submission" date="2023-05" db="EMBL/GenBank/DDBJ databases">
        <authorList>
            <consortium name="Lawrence Berkeley National Laboratory"/>
            <person name="Steindorff A."/>
            <person name="Hensen N."/>
            <person name="Bonometti L."/>
            <person name="Westerberg I."/>
            <person name="Brannstrom I.O."/>
            <person name="Guillou S."/>
            <person name="Cros-Aarteil S."/>
            <person name="Calhoun S."/>
            <person name="Haridas S."/>
            <person name="Kuo A."/>
            <person name="Mondo S."/>
            <person name="Pangilinan J."/>
            <person name="Riley R."/>
            <person name="Labutti K."/>
            <person name="Andreopoulos B."/>
            <person name="Lipzen A."/>
            <person name="Chen C."/>
            <person name="Yanf M."/>
            <person name="Daum C."/>
            <person name="Ng V."/>
            <person name="Clum A."/>
            <person name="Ohm R."/>
            <person name="Martin F."/>
            <person name="Silar P."/>
            <person name="Natvig D."/>
            <person name="Lalanne C."/>
            <person name="Gautier V."/>
            <person name="Ament-Velasquez S.L."/>
            <person name="Kruys A."/>
            <person name="Hutchinson M.I."/>
            <person name="Powell A.J."/>
            <person name="Barry K."/>
            <person name="Miller A.N."/>
            <person name="Grigoriev I.V."/>
            <person name="Debuchy R."/>
            <person name="Gladieux P."/>
            <person name="Thoren M.H."/>
            <person name="Johannesson H."/>
        </authorList>
    </citation>
    <scope>NUCLEOTIDE SEQUENCE</scope>
    <source>
        <strain evidence="2">PSN243</strain>
    </source>
</reference>
<proteinExistence type="predicted"/>
<accession>A0AAV9GFZ8</accession>
<dbReference type="Gene3D" id="2.60.120.590">
    <property type="entry name" value="Alpha-ketoglutarate-dependent dioxygenase AlkB-like"/>
    <property type="match status" value="1"/>
</dbReference>
<dbReference type="InterPro" id="IPR032857">
    <property type="entry name" value="ALKBH4"/>
</dbReference>
<name>A0AAV9GFZ8_9PEZI</name>
<dbReference type="InterPro" id="IPR037151">
    <property type="entry name" value="AlkB-like_sf"/>
</dbReference>
<dbReference type="AlphaFoldDB" id="A0AAV9GFZ8"/>